<reference evidence="1" key="2">
    <citation type="submission" date="2015-07" db="EMBL/GenBank/DDBJ databases">
        <title>Plasmids, circular viruses and viroids from rat gut.</title>
        <authorList>
            <person name="Jorgensen T.J."/>
            <person name="Hansen M.A."/>
            <person name="Xu Z."/>
            <person name="Tabak M.A."/>
            <person name="Sorensen S.J."/>
            <person name="Hansen L.H."/>
        </authorList>
    </citation>
    <scope>NUCLEOTIDE SEQUENCE</scope>
    <source>
        <plasmid evidence="1">pRGFK1376</plasmid>
    </source>
</reference>
<geneLocation type="plasmid" evidence="1">
    <name>pRGFK1376</name>
</geneLocation>
<protein>
    <submittedName>
        <fullName evidence="1">Uncharacterized protein</fullName>
    </submittedName>
</protein>
<keyword evidence="1" id="KW-0614">Plasmid</keyword>
<accession>A0A0H5Q6S3</accession>
<dbReference type="SUPFAM" id="SSF46785">
    <property type="entry name" value="Winged helix' DNA-binding domain"/>
    <property type="match status" value="1"/>
</dbReference>
<reference evidence="1" key="1">
    <citation type="submission" date="2015-06" db="EMBL/GenBank/DDBJ databases">
        <authorList>
            <person name="Joergensen T."/>
        </authorList>
    </citation>
    <scope>NUCLEOTIDE SEQUENCE</scope>
    <source>
        <plasmid evidence="1">pRGFK1376</plasmid>
    </source>
</reference>
<dbReference type="NCBIfam" id="NF041423">
    <property type="entry name" value="MobC_subf"/>
    <property type="match status" value="1"/>
</dbReference>
<dbReference type="EMBL" id="LN853937">
    <property type="protein sequence ID" value="CRY97129.1"/>
    <property type="molecule type" value="Genomic_DNA"/>
</dbReference>
<dbReference type="AlphaFoldDB" id="A0A0H5Q6S3"/>
<name>A0A0H5Q6S3_9ZZZZ</name>
<dbReference type="InterPro" id="IPR036390">
    <property type="entry name" value="WH_DNA-bd_sf"/>
</dbReference>
<sequence>MKPELITSFADRQRRIAEKRRTVLRFLREEVWTTAELVTALLGFATRAPAYQTLKAMERDGLLRSHAAELVYGRTVSLWGLTPHGLAFAFDDDEPLQEVSIFQPSRVSVSQISHKIELQRLHIEALRCGWTSWTDGHNLNMGKGDKIPDAVAVTASGERVAIELERTVKSAKRYYEIVVSYTLRRKANGWQEVRYYCPDEAIRRRVEQRIMAIKHLSIRGQIATPEQVQGVLSMFRVLLYSDMA</sequence>
<evidence type="ECO:0000313" key="1">
    <source>
        <dbReference type="EMBL" id="CRY97129.1"/>
    </source>
</evidence>
<proteinExistence type="predicted"/>
<organism evidence="1">
    <name type="scientific">uncultured prokaryote</name>
    <dbReference type="NCBI Taxonomy" id="198431"/>
    <lineage>
        <taxon>unclassified sequences</taxon>
        <taxon>environmental samples</taxon>
    </lineage>
</organism>